<proteinExistence type="predicted"/>
<keyword evidence="3" id="KW-1185">Reference proteome</keyword>
<reference evidence="2 3" key="1">
    <citation type="journal article" date="2015" name="Genome Biol. Evol.">
        <title>Comparative Genomics of a Bacterivorous Green Alga Reveals Evolutionary Causalities and Consequences of Phago-Mixotrophic Mode of Nutrition.</title>
        <authorList>
            <person name="Burns J.A."/>
            <person name="Paasch A."/>
            <person name="Narechania A."/>
            <person name="Kim E."/>
        </authorList>
    </citation>
    <scope>NUCLEOTIDE SEQUENCE [LARGE SCALE GENOMIC DNA]</scope>
    <source>
        <strain evidence="2 3">PLY_AMNH</strain>
    </source>
</reference>
<feature type="region of interest" description="Disordered" evidence="1">
    <location>
        <begin position="1"/>
        <end position="132"/>
    </location>
</feature>
<dbReference type="Proteomes" id="UP001190700">
    <property type="component" value="Unassembled WGS sequence"/>
</dbReference>
<comment type="caution">
    <text evidence="2">The sequence shown here is derived from an EMBL/GenBank/DDBJ whole genome shotgun (WGS) entry which is preliminary data.</text>
</comment>
<dbReference type="AlphaFoldDB" id="A0AAE0BGT5"/>
<sequence length="157" mass="16915">MNPVVDLTESPGPNRVINATNHATNSSAEVIELDNTPPSAKGRPRREDEARGRKRLFAVVGGGGDRGPCPQPQADAGAGAAAPGGGHRGLCPQPRGYPWKKMTRVFHSDEEDEVGNEEKVREEEEEDTGKGHLEATVCQRCRSKDKGTRFLVVYGAL</sequence>
<gene>
    <name evidence="2" type="ORF">CYMTET_53476</name>
</gene>
<protein>
    <submittedName>
        <fullName evidence="2">Uncharacterized protein</fullName>
    </submittedName>
</protein>
<organism evidence="2 3">
    <name type="scientific">Cymbomonas tetramitiformis</name>
    <dbReference type="NCBI Taxonomy" id="36881"/>
    <lineage>
        <taxon>Eukaryota</taxon>
        <taxon>Viridiplantae</taxon>
        <taxon>Chlorophyta</taxon>
        <taxon>Pyramimonadophyceae</taxon>
        <taxon>Pyramimonadales</taxon>
        <taxon>Pyramimonadaceae</taxon>
        <taxon>Cymbomonas</taxon>
    </lineage>
</organism>
<evidence type="ECO:0000313" key="3">
    <source>
        <dbReference type="Proteomes" id="UP001190700"/>
    </source>
</evidence>
<dbReference type="EMBL" id="LGRX02035068">
    <property type="protein sequence ID" value="KAK3236381.1"/>
    <property type="molecule type" value="Genomic_DNA"/>
</dbReference>
<evidence type="ECO:0000256" key="1">
    <source>
        <dbReference type="SAM" id="MobiDB-lite"/>
    </source>
</evidence>
<feature type="compositionally biased region" description="Basic and acidic residues" evidence="1">
    <location>
        <begin position="116"/>
        <end position="132"/>
    </location>
</feature>
<feature type="compositionally biased region" description="Polar residues" evidence="1">
    <location>
        <begin position="17"/>
        <end position="28"/>
    </location>
</feature>
<accession>A0AAE0BGT5</accession>
<evidence type="ECO:0000313" key="2">
    <source>
        <dbReference type="EMBL" id="KAK3236381.1"/>
    </source>
</evidence>
<feature type="compositionally biased region" description="Low complexity" evidence="1">
    <location>
        <begin position="72"/>
        <end position="81"/>
    </location>
</feature>
<name>A0AAE0BGT5_9CHLO</name>